<protein>
    <submittedName>
        <fullName evidence="14">TonB-dependent receptor</fullName>
    </submittedName>
</protein>
<evidence type="ECO:0000256" key="3">
    <source>
        <dbReference type="ARBA" id="ARBA00022452"/>
    </source>
</evidence>
<dbReference type="InterPro" id="IPR012910">
    <property type="entry name" value="Plug_dom"/>
</dbReference>
<dbReference type="Gene3D" id="2.40.170.20">
    <property type="entry name" value="TonB-dependent receptor, beta-barrel domain"/>
    <property type="match status" value="1"/>
</dbReference>
<dbReference type="Pfam" id="PF07715">
    <property type="entry name" value="Plug"/>
    <property type="match status" value="1"/>
</dbReference>
<keyword evidence="4 10" id="KW-0812">Transmembrane</keyword>
<dbReference type="Gene3D" id="2.170.130.10">
    <property type="entry name" value="TonB-dependent receptor, plug domain"/>
    <property type="match status" value="1"/>
</dbReference>
<dbReference type="PANTHER" id="PTHR30069">
    <property type="entry name" value="TONB-DEPENDENT OUTER MEMBRANE RECEPTOR"/>
    <property type="match status" value="1"/>
</dbReference>
<feature type="domain" description="TonB-dependent receptor-like beta-barrel" evidence="12">
    <location>
        <begin position="275"/>
        <end position="702"/>
    </location>
</feature>
<evidence type="ECO:0000256" key="8">
    <source>
        <dbReference type="ARBA" id="ARBA00023170"/>
    </source>
</evidence>
<evidence type="ECO:0000256" key="6">
    <source>
        <dbReference type="ARBA" id="ARBA00023077"/>
    </source>
</evidence>
<sequence>MKGCILAAGIVFSLNWVSLTPGVAQTASISGIITSSGEPVPFANIEVVGTSQGASANGAGFYQITKLDEGSYKLRASSVGYEPANKNVSLAKGEQLTVNINVAESANALDEVVVTGTLKEVNRLESPVPVEVYNPTFFKKNPTPTVYDALQNVNGVRPQLNCNVCNTGDIHINGLEGPYTMILIDGMPIVSGLSSVYGLFGIPNSMIRRVEIVKGPASSLYGSEAVGGLINIITKDPQNTSPLSVDVMTTTWQDYNIDLGHTFKLGEKASVLTGVNYYNYNNPVDNNGDGFTDVTLQNRISVFQKWNISRRDNRLFSLAGRYLYEDRWGGETAWGPEFRGGDSLYGESIYTQRWELIGNYQLPIEEKMLLAFSLNSHNQNSYYGNIPYMADQKIGFGQLTWDKPLSNHDLLFGTALRYTYYDDNTTATAEENDNQPDITWLPGLFVQDDISLTKQQKLLLGMRYDYNSEHGNIWTPRLAYKLSINDNNILRLNAGTGFRVVNLFTEEHAALTGSREVVIEEELAPEQSYNVNLNYIRKFYLNDGSYIGLDATAWHTYFTNQILPDYDTDPNKIIYRNLDAYAVTQGVSLNLDTEFSNGIKVLAGGTYMNVFFAEEDAEGNLQRRRPMLTERWTGVWAVSYTIAPLHLGIDYTGNLYGPMRLPVLGPLDPRDEMSPWWSLQNIQLTWSQPGGPWEVYGGVKNLLNFTPPANSIARPDDPFDKNVTFGEGGQVLPTPNNPYALSFDPAYVYAPNQGTRGFLGVRYTIP</sequence>
<dbReference type="Gene3D" id="2.60.40.1120">
    <property type="entry name" value="Carboxypeptidase-like, regulatory domain"/>
    <property type="match status" value="1"/>
</dbReference>
<comment type="subcellular location">
    <subcellularLocation>
        <location evidence="1 10">Cell outer membrane</location>
        <topology evidence="1 10">Multi-pass membrane protein</topology>
    </subcellularLocation>
</comment>
<keyword evidence="7 10" id="KW-0472">Membrane</keyword>
<keyword evidence="2 10" id="KW-0813">Transport</keyword>
<evidence type="ECO:0000256" key="2">
    <source>
        <dbReference type="ARBA" id="ARBA00022448"/>
    </source>
</evidence>
<dbReference type="PROSITE" id="PS52016">
    <property type="entry name" value="TONB_DEPENDENT_REC_3"/>
    <property type="match status" value="1"/>
</dbReference>
<accession>A0AA49GRH1</accession>
<dbReference type="InterPro" id="IPR039426">
    <property type="entry name" value="TonB-dep_rcpt-like"/>
</dbReference>
<evidence type="ECO:0000256" key="11">
    <source>
        <dbReference type="RuleBase" id="RU003357"/>
    </source>
</evidence>
<dbReference type="InterPro" id="IPR008969">
    <property type="entry name" value="CarboxyPept-like_regulatory"/>
</dbReference>
<reference evidence="14" key="1">
    <citation type="journal article" date="2023" name="Comput. Struct. Biotechnol. J.">
        <title>Discovery of a novel marine Bacteroidetes with a rich repertoire of carbohydrate-active enzymes.</title>
        <authorList>
            <person name="Chen B."/>
            <person name="Liu G."/>
            <person name="Chen Q."/>
            <person name="Wang H."/>
            <person name="Liu L."/>
            <person name="Tang K."/>
        </authorList>
    </citation>
    <scope>NUCLEOTIDE SEQUENCE</scope>
    <source>
        <strain evidence="14">TK19036</strain>
    </source>
</reference>
<evidence type="ECO:0000256" key="1">
    <source>
        <dbReference type="ARBA" id="ARBA00004571"/>
    </source>
</evidence>
<dbReference type="SUPFAM" id="SSF56935">
    <property type="entry name" value="Porins"/>
    <property type="match status" value="1"/>
</dbReference>
<evidence type="ECO:0000259" key="13">
    <source>
        <dbReference type="Pfam" id="PF07715"/>
    </source>
</evidence>
<dbReference type="GO" id="GO:0015344">
    <property type="term" value="F:siderophore uptake transmembrane transporter activity"/>
    <property type="evidence" value="ECO:0007669"/>
    <property type="project" value="TreeGrafter"/>
</dbReference>
<evidence type="ECO:0000256" key="7">
    <source>
        <dbReference type="ARBA" id="ARBA00023136"/>
    </source>
</evidence>
<keyword evidence="5" id="KW-0732">Signal</keyword>
<evidence type="ECO:0000313" key="14">
    <source>
        <dbReference type="EMBL" id="WKN37365.1"/>
    </source>
</evidence>
<dbReference type="Pfam" id="PF13715">
    <property type="entry name" value="CarbopepD_reg_2"/>
    <property type="match status" value="1"/>
</dbReference>
<evidence type="ECO:0000259" key="12">
    <source>
        <dbReference type="Pfam" id="PF00593"/>
    </source>
</evidence>
<dbReference type="PANTHER" id="PTHR30069:SF29">
    <property type="entry name" value="HEMOGLOBIN AND HEMOGLOBIN-HAPTOGLOBIN-BINDING PROTEIN 1-RELATED"/>
    <property type="match status" value="1"/>
</dbReference>
<keyword evidence="6 11" id="KW-0798">TonB box</keyword>
<dbReference type="InterPro" id="IPR000531">
    <property type="entry name" value="Beta-barrel_TonB"/>
</dbReference>
<feature type="domain" description="TonB-dependent receptor plug" evidence="13">
    <location>
        <begin position="124"/>
        <end position="228"/>
    </location>
</feature>
<reference evidence="14" key="2">
    <citation type="journal article" date="2024" name="Antonie Van Leeuwenhoek">
        <title>Roseihalotalea indica gen. nov., sp. nov., a halophilic Bacteroidetes from mesopelagic Southwest Indian Ocean with higher carbohydrate metabolic potential.</title>
        <authorList>
            <person name="Chen B."/>
            <person name="Zhang M."/>
            <person name="Lin D."/>
            <person name="Ye J."/>
            <person name="Tang K."/>
        </authorList>
    </citation>
    <scope>NUCLEOTIDE SEQUENCE</scope>
    <source>
        <strain evidence="14">TK19036</strain>
    </source>
</reference>
<gene>
    <name evidence="14" type="ORF">K4G66_01415</name>
</gene>
<comment type="similarity">
    <text evidence="10 11">Belongs to the TonB-dependent receptor family.</text>
</comment>
<evidence type="ECO:0000256" key="10">
    <source>
        <dbReference type="PROSITE-ProRule" id="PRU01360"/>
    </source>
</evidence>
<evidence type="ECO:0000256" key="5">
    <source>
        <dbReference type="ARBA" id="ARBA00022729"/>
    </source>
</evidence>
<dbReference type="SUPFAM" id="SSF49464">
    <property type="entry name" value="Carboxypeptidase regulatory domain-like"/>
    <property type="match status" value="1"/>
</dbReference>
<dbReference type="GO" id="GO:0044718">
    <property type="term" value="P:siderophore transmembrane transport"/>
    <property type="evidence" value="ECO:0007669"/>
    <property type="project" value="TreeGrafter"/>
</dbReference>
<organism evidence="14">
    <name type="scientific">Roseihalotalea indica</name>
    <dbReference type="NCBI Taxonomy" id="2867963"/>
    <lineage>
        <taxon>Bacteria</taxon>
        <taxon>Pseudomonadati</taxon>
        <taxon>Bacteroidota</taxon>
        <taxon>Cytophagia</taxon>
        <taxon>Cytophagales</taxon>
        <taxon>Catalimonadaceae</taxon>
        <taxon>Roseihalotalea</taxon>
    </lineage>
</organism>
<dbReference type="EMBL" id="CP120682">
    <property type="protein sequence ID" value="WKN37365.1"/>
    <property type="molecule type" value="Genomic_DNA"/>
</dbReference>
<dbReference type="Pfam" id="PF00593">
    <property type="entry name" value="TonB_dep_Rec_b-barrel"/>
    <property type="match status" value="1"/>
</dbReference>
<evidence type="ECO:0000256" key="4">
    <source>
        <dbReference type="ARBA" id="ARBA00022692"/>
    </source>
</evidence>
<proteinExistence type="inferred from homology"/>
<evidence type="ECO:0000256" key="9">
    <source>
        <dbReference type="ARBA" id="ARBA00023237"/>
    </source>
</evidence>
<keyword evidence="3 10" id="KW-1134">Transmembrane beta strand</keyword>
<name>A0AA49GRH1_9BACT</name>
<dbReference type="InterPro" id="IPR037066">
    <property type="entry name" value="Plug_dom_sf"/>
</dbReference>
<keyword evidence="9 10" id="KW-0998">Cell outer membrane</keyword>
<dbReference type="InterPro" id="IPR036942">
    <property type="entry name" value="Beta-barrel_TonB_sf"/>
</dbReference>
<dbReference type="AlphaFoldDB" id="A0AA49GRH1"/>
<keyword evidence="8 14" id="KW-0675">Receptor</keyword>
<dbReference type="GO" id="GO:0009279">
    <property type="term" value="C:cell outer membrane"/>
    <property type="evidence" value="ECO:0007669"/>
    <property type="project" value="UniProtKB-SubCell"/>
</dbReference>